<organism evidence="3 4">
    <name type="scientific">Stratiformator vulcanicus</name>
    <dbReference type="NCBI Taxonomy" id="2527980"/>
    <lineage>
        <taxon>Bacteria</taxon>
        <taxon>Pseudomonadati</taxon>
        <taxon>Planctomycetota</taxon>
        <taxon>Planctomycetia</taxon>
        <taxon>Planctomycetales</taxon>
        <taxon>Planctomycetaceae</taxon>
        <taxon>Stratiformator</taxon>
    </lineage>
</organism>
<reference evidence="3 4" key="1">
    <citation type="submission" date="2019-02" db="EMBL/GenBank/DDBJ databases">
        <title>Deep-cultivation of Planctomycetes and their phenomic and genomic characterization uncovers novel biology.</title>
        <authorList>
            <person name="Wiegand S."/>
            <person name="Jogler M."/>
            <person name="Boedeker C."/>
            <person name="Pinto D."/>
            <person name="Vollmers J."/>
            <person name="Rivas-Marin E."/>
            <person name="Kohn T."/>
            <person name="Peeters S.H."/>
            <person name="Heuer A."/>
            <person name="Rast P."/>
            <person name="Oberbeckmann S."/>
            <person name="Bunk B."/>
            <person name="Jeske O."/>
            <person name="Meyerdierks A."/>
            <person name="Storesund J.E."/>
            <person name="Kallscheuer N."/>
            <person name="Luecker S."/>
            <person name="Lage O.M."/>
            <person name="Pohl T."/>
            <person name="Merkel B.J."/>
            <person name="Hornburger P."/>
            <person name="Mueller R.-W."/>
            <person name="Bruemmer F."/>
            <person name="Labrenz M."/>
            <person name="Spormann A.M."/>
            <person name="Op den Camp H."/>
            <person name="Overmann J."/>
            <person name="Amann R."/>
            <person name="Jetten M.S.M."/>
            <person name="Mascher T."/>
            <person name="Medema M.H."/>
            <person name="Devos D.P."/>
            <person name="Kaster A.-K."/>
            <person name="Ovreas L."/>
            <person name="Rohde M."/>
            <person name="Galperin M.Y."/>
            <person name="Jogler C."/>
        </authorList>
    </citation>
    <scope>NUCLEOTIDE SEQUENCE [LARGE SCALE GENOMIC DNA]</scope>
    <source>
        <strain evidence="3 4">Pan189</strain>
    </source>
</reference>
<protein>
    <recommendedName>
        <fullName evidence="5">DUF3313 domain-containing protein</fullName>
    </recommendedName>
</protein>
<dbReference type="RefSeq" id="WP_145365284.1">
    <property type="nucleotide sequence ID" value="NZ_CP036268.1"/>
</dbReference>
<dbReference type="PROSITE" id="PS51257">
    <property type="entry name" value="PROKAR_LIPOPROTEIN"/>
    <property type="match status" value="1"/>
</dbReference>
<evidence type="ECO:0000256" key="2">
    <source>
        <dbReference type="SAM" id="SignalP"/>
    </source>
</evidence>
<dbReference type="AlphaFoldDB" id="A0A517R5E4"/>
<proteinExistence type="predicted"/>
<sequence precursor="true">MTVRFVLMLCSAAVIAMTGCASLKTSDTSRTGMEQMLISKAIDDSLNRIDFRPFAGRDVFLDTQFLDCVDQGYVTSATRHRLLQAGANLAGSAEDAELVCELRSGGVGTDRSETFIGIPEINLPVPVPVAIPEIKFWSRTKQNGTAKLGVVAYDTKSKTIVGDGGTTLARSEDTNTYFMGIGPFQSGEVRDSISKRSRPVPGLAPLPEQVAFSAPPPAPADAGVSRVRLASSLEDHETARPMPPAPSPEPNFSAVGWPE</sequence>
<feature type="region of interest" description="Disordered" evidence="1">
    <location>
        <begin position="190"/>
        <end position="259"/>
    </location>
</feature>
<feature type="signal peptide" evidence="2">
    <location>
        <begin position="1"/>
        <end position="16"/>
    </location>
</feature>
<feature type="chain" id="PRO_5022187594" description="DUF3313 domain-containing protein" evidence="2">
    <location>
        <begin position="17"/>
        <end position="259"/>
    </location>
</feature>
<keyword evidence="4" id="KW-1185">Reference proteome</keyword>
<evidence type="ECO:0000313" key="4">
    <source>
        <dbReference type="Proteomes" id="UP000317318"/>
    </source>
</evidence>
<dbReference type="Proteomes" id="UP000317318">
    <property type="component" value="Chromosome"/>
</dbReference>
<dbReference type="InterPro" id="IPR046596">
    <property type="entry name" value="DUF6655"/>
</dbReference>
<gene>
    <name evidence="3" type="ORF">Pan189_35180</name>
</gene>
<name>A0A517R5E4_9PLAN</name>
<evidence type="ECO:0008006" key="5">
    <source>
        <dbReference type="Google" id="ProtNLM"/>
    </source>
</evidence>
<dbReference type="OrthoDB" id="276267at2"/>
<dbReference type="EMBL" id="CP036268">
    <property type="protein sequence ID" value="QDT39116.1"/>
    <property type="molecule type" value="Genomic_DNA"/>
</dbReference>
<evidence type="ECO:0000256" key="1">
    <source>
        <dbReference type="SAM" id="MobiDB-lite"/>
    </source>
</evidence>
<dbReference type="Pfam" id="PF20360">
    <property type="entry name" value="DUF6655"/>
    <property type="match status" value="1"/>
</dbReference>
<accession>A0A517R5E4</accession>
<evidence type="ECO:0000313" key="3">
    <source>
        <dbReference type="EMBL" id="QDT39116.1"/>
    </source>
</evidence>
<dbReference type="KEGG" id="svp:Pan189_35180"/>
<keyword evidence="2" id="KW-0732">Signal</keyword>